<protein>
    <submittedName>
        <fullName evidence="2">Uncharacterized protein</fullName>
    </submittedName>
</protein>
<name>A0A285X5K0_9FLAO</name>
<accession>A0A285X5K0</accession>
<evidence type="ECO:0000256" key="1">
    <source>
        <dbReference type="SAM" id="SignalP"/>
    </source>
</evidence>
<keyword evidence="1" id="KW-0732">Signal</keyword>
<dbReference type="Proteomes" id="UP000219193">
    <property type="component" value="Unassembled WGS sequence"/>
</dbReference>
<dbReference type="AlphaFoldDB" id="A0A285X5K0"/>
<feature type="signal peptide" evidence="1">
    <location>
        <begin position="1"/>
        <end position="20"/>
    </location>
</feature>
<evidence type="ECO:0000313" key="2">
    <source>
        <dbReference type="EMBL" id="SOC80064.1"/>
    </source>
</evidence>
<reference evidence="3" key="1">
    <citation type="submission" date="2017-09" db="EMBL/GenBank/DDBJ databases">
        <authorList>
            <person name="Varghese N."/>
            <person name="Submissions S."/>
        </authorList>
    </citation>
    <scope>NUCLEOTIDE SEQUENCE [LARGE SCALE GENOMIC DNA]</scope>
    <source>
        <strain evidence="3">CGMCC 1.12641</strain>
    </source>
</reference>
<feature type="chain" id="PRO_5012041094" evidence="1">
    <location>
        <begin position="21"/>
        <end position="47"/>
    </location>
</feature>
<gene>
    <name evidence="2" type="ORF">SAMN06296241_1608</name>
</gene>
<evidence type="ECO:0000313" key="3">
    <source>
        <dbReference type="Proteomes" id="UP000219193"/>
    </source>
</evidence>
<proteinExistence type="predicted"/>
<organism evidence="2 3">
    <name type="scientific">Salinimicrobium sediminis</name>
    <dbReference type="NCBI Taxonomy" id="1343891"/>
    <lineage>
        <taxon>Bacteria</taxon>
        <taxon>Pseudomonadati</taxon>
        <taxon>Bacteroidota</taxon>
        <taxon>Flavobacteriia</taxon>
        <taxon>Flavobacteriales</taxon>
        <taxon>Flavobacteriaceae</taxon>
        <taxon>Salinimicrobium</taxon>
    </lineage>
</organism>
<dbReference type="EMBL" id="OCMF01000002">
    <property type="protein sequence ID" value="SOC80064.1"/>
    <property type="molecule type" value="Genomic_DNA"/>
</dbReference>
<keyword evidence="3" id="KW-1185">Reference proteome</keyword>
<sequence>MKIKAVLLAVSIFGATFFVTSTTDNDNKNEIKKTAVDRRLIKIPAAG</sequence>